<gene>
    <name evidence="5" type="ORF">QTP70_003246</name>
</gene>
<dbReference type="Proteomes" id="UP001274896">
    <property type="component" value="Unassembled WGS sequence"/>
</dbReference>
<dbReference type="Pfam" id="PF02318">
    <property type="entry name" value="FYVE_2"/>
    <property type="match status" value="1"/>
</dbReference>
<reference evidence="5" key="1">
    <citation type="submission" date="2023-06" db="EMBL/GenBank/DDBJ databases">
        <title>Male Hemibagrus guttatus genome.</title>
        <authorList>
            <person name="Bian C."/>
        </authorList>
    </citation>
    <scope>NUCLEOTIDE SEQUENCE</scope>
    <source>
        <strain evidence="5">Male_cb2023</strain>
        <tissue evidence="5">Muscle</tissue>
    </source>
</reference>
<feature type="region of interest" description="Disordered" evidence="3">
    <location>
        <begin position="153"/>
        <end position="197"/>
    </location>
</feature>
<dbReference type="InterPro" id="IPR051745">
    <property type="entry name" value="Intracell_Transport_Effector"/>
</dbReference>
<dbReference type="GO" id="GO:0048471">
    <property type="term" value="C:perinuclear region of cytoplasm"/>
    <property type="evidence" value="ECO:0007669"/>
    <property type="project" value="UniProtKB-SubCell"/>
</dbReference>
<evidence type="ECO:0000313" key="5">
    <source>
        <dbReference type="EMBL" id="KAK3515017.1"/>
    </source>
</evidence>
<dbReference type="InterPro" id="IPR041282">
    <property type="entry name" value="FYVE_2"/>
</dbReference>
<dbReference type="GO" id="GO:0003779">
    <property type="term" value="F:actin binding"/>
    <property type="evidence" value="ECO:0007669"/>
    <property type="project" value="TreeGrafter"/>
</dbReference>
<organism evidence="5 6">
    <name type="scientific">Hemibagrus guttatus</name>
    <dbReference type="NCBI Taxonomy" id="175788"/>
    <lineage>
        <taxon>Eukaryota</taxon>
        <taxon>Metazoa</taxon>
        <taxon>Chordata</taxon>
        <taxon>Craniata</taxon>
        <taxon>Vertebrata</taxon>
        <taxon>Euteleostomi</taxon>
        <taxon>Actinopterygii</taxon>
        <taxon>Neopterygii</taxon>
        <taxon>Teleostei</taxon>
        <taxon>Ostariophysi</taxon>
        <taxon>Siluriformes</taxon>
        <taxon>Bagridae</taxon>
        <taxon>Hemibagrus</taxon>
    </lineage>
</organism>
<dbReference type="SUPFAM" id="SSF57903">
    <property type="entry name" value="FYVE/PHD zinc finger"/>
    <property type="match status" value="1"/>
</dbReference>
<dbReference type="Gene3D" id="3.30.40.10">
    <property type="entry name" value="Zinc/RING finger domain, C3HC4 (zinc finger)"/>
    <property type="match status" value="1"/>
</dbReference>
<evidence type="ECO:0000256" key="1">
    <source>
        <dbReference type="ARBA" id="ARBA00004556"/>
    </source>
</evidence>
<evidence type="ECO:0000256" key="2">
    <source>
        <dbReference type="ARBA" id="ARBA00022490"/>
    </source>
</evidence>
<feature type="domain" description="FYVE-type zinc finger" evidence="4">
    <location>
        <begin position="74"/>
        <end position="149"/>
    </location>
</feature>
<dbReference type="PANTHER" id="PTHR14555:SF6">
    <property type="entry name" value="RAB EFFECTOR MYRIP"/>
    <property type="match status" value="1"/>
</dbReference>
<comment type="subcellular location">
    <subcellularLocation>
        <location evidence="1">Cytoplasm</location>
        <location evidence="1">Perinuclear region</location>
    </subcellularLocation>
</comment>
<dbReference type="GO" id="GO:0017022">
    <property type="term" value="F:myosin binding"/>
    <property type="evidence" value="ECO:0007669"/>
    <property type="project" value="TreeGrafter"/>
</dbReference>
<keyword evidence="2" id="KW-0963">Cytoplasm</keyword>
<evidence type="ECO:0000259" key="4">
    <source>
        <dbReference type="Pfam" id="PF02318"/>
    </source>
</evidence>
<sequence>MAVSTMEEENMVHSDSMSPTSLGIWLKLFQRWELKTPLTEGSARCSQQTRTIRLGLPSLSGILLHKQTQLTTRSDLKHELEEEDTRCLLLAKQRGFNEQCCIRCCGPFSFFLKPRRVCLDCRYNVCKACCSYSQHENGYVCAFCHKSRCSPTAGAPKGEGQAYRGVHDGTPLSERDPKYWPHRPTTVPQSRSPPNPPDIGVYPPGIKEQAYLERNVKGAANAISGWEMQAEGDRVDLLDDLKGADEFGPEFYTGQLEFEIAGGDLDLLSHLICWVWATKLVSLHALSSHCPLEAYMGPFPDFLAFTGPLINSRDL</sequence>
<comment type="caution">
    <text evidence="5">The sequence shown here is derived from an EMBL/GenBank/DDBJ whole genome shotgun (WGS) entry which is preliminary data.</text>
</comment>
<accession>A0AAE0UPK7</accession>
<dbReference type="GO" id="GO:0030864">
    <property type="term" value="C:cortical actin cytoskeleton"/>
    <property type="evidence" value="ECO:0007669"/>
    <property type="project" value="TreeGrafter"/>
</dbReference>
<dbReference type="CDD" id="cd15753">
    <property type="entry name" value="FYVE_SlaC2-c"/>
    <property type="match status" value="1"/>
</dbReference>
<proteinExistence type="predicted"/>
<protein>
    <recommendedName>
        <fullName evidence="4">FYVE-type zinc finger domain-containing protein</fullName>
    </recommendedName>
</protein>
<evidence type="ECO:0000256" key="3">
    <source>
        <dbReference type="SAM" id="MobiDB-lite"/>
    </source>
</evidence>
<dbReference type="EMBL" id="JAUCMX010000020">
    <property type="protein sequence ID" value="KAK3515017.1"/>
    <property type="molecule type" value="Genomic_DNA"/>
</dbReference>
<dbReference type="PANTHER" id="PTHR14555">
    <property type="entry name" value="MYELIN-ASSOCIATED OLIGODENDROCYTIC BASIC PROTEIN MOBP -RELATED"/>
    <property type="match status" value="1"/>
</dbReference>
<evidence type="ECO:0000313" key="6">
    <source>
        <dbReference type="Proteomes" id="UP001274896"/>
    </source>
</evidence>
<dbReference type="AlphaFoldDB" id="A0AAE0UPK7"/>
<name>A0AAE0UPK7_9TELE</name>
<keyword evidence="6" id="KW-1185">Reference proteome</keyword>
<dbReference type="InterPro" id="IPR013083">
    <property type="entry name" value="Znf_RING/FYVE/PHD"/>
</dbReference>
<dbReference type="InterPro" id="IPR011011">
    <property type="entry name" value="Znf_FYVE_PHD"/>
</dbReference>